<dbReference type="Proteomes" id="UP000799302">
    <property type="component" value="Unassembled WGS sequence"/>
</dbReference>
<feature type="region of interest" description="Disordered" evidence="1">
    <location>
        <begin position="1"/>
        <end position="112"/>
    </location>
</feature>
<feature type="compositionally biased region" description="Polar residues" evidence="1">
    <location>
        <begin position="163"/>
        <end position="172"/>
    </location>
</feature>
<feature type="compositionally biased region" description="Basic and acidic residues" evidence="1">
    <location>
        <begin position="377"/>
        <end position="390"/>
    </location>
</feature>
<evidence type="ECO:0000313" key="3">
    <source>
        <dbReference type="EMBL" id="KAF2665704.1"/>
    </source>
</evidence>
<evidence type="ECO:0000313" key="4">
    <source>
        <dbReference type="Proteomes" id="UP000799302"/>
    </source>
</evidence>
<organism evidence="3 4">
    <name type="scientific">Microthyrium microscopicum</name>
    <dbReference type="NCBI Taxonomy" id="703497"/>
    <lineage>
        <taxon>Eukaryota</taxon>
        <taxon>Fungi</taxon>
        <taxon>Dikarya</taxon>
        <taxon>Ascomycota</taxon>
        <taxon>Pezizomycotina</taxon>
        <taxon>Dothideomycetes</taxon>
        <taxon>Dothideomycetes incertae sedis</taxon>
        <taxon>Microthyriales</taxon>
        <taxon>Microthyriaceae</taxon>
        <taxon>Microthyrium</taxon>
    </lineage>
</organism>
<dbReference type="PROSITE" id="PS50800">
    <property type="entry name" value="SAP"/>
    <property type="match status" value="1"/>
</dbReference>
<proteinExistence type="predicted"/>
<dbReference type="Pfam" id="PF02037">
    <property type="entry name" value="SAP"/>
    <property type="match status" value="1"/>
</dbReference>
<dbReference type="Gene3D" id="1.10.720.30">
    <property type="entry name" value="SAP domain"/>
    <property type="match status" value="1"/>
</dbReference>
<feature type="compositionally biased region" description="Low complexity" evidence="1">
    <location>
        <begin position="427"/>
        <end position="442"/>
    </location>
</feature>
<sequence>MSSHVQRSYTPPEAYPSDMLKNQGASNHGDEPDSDDSQATILTPAPKRNIPSSLVRQWEQSPQAIAGASNAMSSPYAHPPNPNQGPPPYSHMPSGYHFASPSHTHAPYSHTRNYSGAQHYANRTHDIPLRSSPAANTPPLAAPAHTANAVPLVTPVTPRRNDLASTNPFTPNTGDSTAATGTGKAKRTVKDSSGRKNNAAPRPISHIRDDIDQTIWIMKHAGEKNEVVRDVVNPMLPPNAKPYSAKTIGTRFLRLCQKQREWDARLEDPAPFVFTAEMDQYLQDEAVPTVNLQNAEKMARLKEARNQKIADMMNAQFGDDKKLKAADVKQRLEDLQAGRTSDDSQGDDVVETAEERQARVLQEEATRAANHAAAKKAHQEKELEKAKKKEDKARRLAAQIAKLEKTVDKKTGMLTDLHAKAAKLVGPQSSSAQPATSPSQDALFSPVNGQMTRSGNSGDEMDEEAGEIVAPETPCPKSKKTSSFYSTKRTYGLAKGDDPRSKLKQYEITKLCQSRNLVSTGQKAAICKRLADSDAAMSIEELQTMMEKRSLEVDGSKDELIARLVQYDLANSEWGKMLSTVTPEELDSPLENLPHGMGNLMQPSPASVKRARTPEDEYEDGITSPTKRGRSDLTPAGPVRKIDFSMLGRDSLQK</sequence>
<feature type="compositionally biased region" description="Low complexity" evidence="1">
    <location>
        <begin position="173"/>
        <end position="183"/>
    </location>
</feature>
<dbReference type="InterPro" id="IPR003034">
    <property type="entry name" value="SAP_dom"/>
</dbReference>
<feature type="region of interest" description="Disordered" evidence="1">
    <location>
        <begin position="425"/>
        <end position="461"/>
    </location>
</feature>
<feature type="region of interest" description="Disordered" evidence="1">
    <location>
        <begin position="160"/>
        <end position="203"/>
    </location>
</feature>
<feature type="compositionally biased region" description="Polar residues" evidence="1">
    <location>
        <begin position="447"/>
        <end position="457"/>
    </location>
</feature>
<dbReference type="InterPro" id="IPR056043">
    <property type="entry name" value="DUF7626"/>
</dbReference>
<feature type="region of interest" description="Disordered" evidence="1">
    <location>
        <begin position="597"/>
        <end position="639"/>
    </location>
</feature>
<dbReference type="InterPro" id="IPR036361">
    <property type="entry name" value="SAP_dom_sf"/>
</dbReference>
<dbReference type="EMBL" id="MU004240">
    <property type="protein sequence ID" value="KAF2665704.1"/>
    <property type="molecule type" value="Genomic_DNA"/>
</dbReference>
<feature type="compositionally biased region" description="Pro residues" evidence="1">
    <location>
        <begin position="77"/>
        <end position="90"/>
    </location>
</feature>
<feature type="compositionally biased region" description="Polar residues" evidence="1">
    <location>
        <begin position="50"/>
        <end position="63"/>
    </location>
</feature>
<keyword evidence="4" id="KW-1185">Reference proteome</keyword>
<dbReference type="AlphaFoldDB" id="A0A6A6U428"/>
<dbReference type="SUPFAM" id="SSF68906">
    <property type="entry name" value="SAP domain"/>
    <property type="match status" value="1"/>
</dbReference>
<reference evidence="3" key="1">
    <citation type="journal article" date="2020" name="Stud. Mycol.">
        <title>101 Dothideomycetes genomes: a test case for predicting lifestyles and emergence of pathogens.</title>
        <authorList>
            <person name="Haridas S."/>
            <person name="Albert R."/>
            <person name="Binder M."/>
            <person name="Bloem J."/>
            <person name="Labutti K."/>
            <person name="Salamov A."/>
            <person name="Andreopoulos B."/>
            <person name="Baker S."/>
            <person name="Barry K."/>
            <person name="Bills G."/>
            <person name="Bluhm B."/>
            <person name="Cannon C."/>
            <person name="Castanera R."/>
            <person name="Culley D."/>
            <person name="Daum C."/>
            <person name="Ezra D."/>
            <person name="Gonzalez J."/>
            <person name="Henrissat B."/>
            <person name="Kuo A."/>
            <person name="Liang C."/>
            <person name="Lipzen A."/>
            <person name="Lutzoni F."/>
            <person name="Magnuson J."/>
            <person name="Mondo S."/>
            <person name="Nolan M."/>
            <person name="Ohm R."/>
            <person name="Pangilinan J."/>
            <person name="Park H.-J."/>
            <person name="Ramirez L."/>
            <person name="Alfaro M."/>
            <person name="Sun H."/>
            <person name="Tritt A."/>
            <person name="Yoshinaga Y."/>
            <person name="Zwiers L.-H."/>
            <person name="Turgeon B."/>
            <person name="Goodwin S."/>
            <person name="Spatafora J."/>
            <person name="Crous P."/>
            <person name="Grigoriev I."/>
        </authorList>
    </citation>
    <scope>NUCLEOTIDE SEQUENCE</scope>
    <source>
        <strain evidence="3">CBS 115976</strain>
    </source>
</reference>
<accession>A0A6A6U428</accession>
<name>A0A6A6U428_9PEZI</name>
<evidence type="ECO:0000259" key="2">
    <source>
        <dbReference type="PROSITE" id="PS50800"/>
    </source>
</evidence>
<feature type="region of interest" description="Disordered" evidence="1">
    <location>
        <begin position="368"/>
        <end position="390"/>
    </location>
</feature>
<dbReference type="Pfam" id="PF24625">
    <property type="entry name" value="DUF7626"/>
    <property type="match status" value="1"/>
</dbReference>
<protein>
    <recommendedName>
        <fullName evidence="2">SAP domain-containing protein</fullName>
    </recommendedName>
</protein>
<feature type="domain" description="SAP" evidence="2">
    <location>
        <begin position="534"/>
        <end position="568"/>
    </location>
</feature>
<evidence type="ECO:0000256" key="1">
    <source>
        <dbReference type="SAM" id="MobiDB-lite"/>
    </source>
</evidence>
<gene>
    <name evidence="3" type="ORF">BT63DRAFT_443055</name>
</gene>
<dbReference type="SMART" id="SM00513">
    <property type="entry name" value="SAP"/>
    <property type="match status" value="2"/>
</dbReference>